<protein>
    <recommendedName>
        <fullName evidence="2">At4g14310 8-bladed propeller domain-containing protein</fullName>
    </recommendedName>
</protein>
<feature type="compositionally biased region" description="Low complexity" evidence="1">
    <location>
        <begin position="91"/>
        <end position="109"/>
    </location>
</feature>
<dbReference type="InterPro" id="IPR011047">
    <property type="entry name" value="Quinoprotein_ADH-like_sf"/>
</dbReference>
<dbReference type="Pfam" id="PF25465">
    <property type="entry name" value="Beta-prop_At4g14310"/>
    <property type="match status" value="1"/>
</dbReference>
<dbReference type="InterPro" id="IPR057442">
    <property type="entry name" value="Beta-prop_At4g14310"/>
</dbReference>
<feature type="compositionally biased region" description="Polar residues" evidence="1">
    <location>
        <begin position="466"/>
        <end position="487"/>
    </location>
</feature>
<dbReference type="PANTHER" id="PTHR35492">
    <property type="entry name" value="TRANSDUCIN/WD40 REPEAT-LIKE SUPERFAMILY PROTEIN"/>
    <property type="match status" value="1"/>
</dbReference>
<feature type="compositionally biased region" description="Low complexity" evidence="1">
    <location>
        <begin position="54"/>
        <end position="66"/>
    </location>
</feature>
<proteinExistence type="predicted"/>
<comment type="caution">
    <text evidence="3">The sequence shown here is derived from an EMBL/GenBank/DDBJ whole genome shotgun (WGS) entry which is preliminary data.</text>
</comment>
<dbReference type="Proteomes" id="UP001420932">
    <property type="component" value="Unassembled WGS sequence"/>
</dbReference>
<evidence type="ECO:0000313" key="4">
    <source>
        <dbReference type="Proteomes" id="UP001420932"/>
    </source>
</evidence>
<organism evidence="3 4">
    <name type="scientific">Stephania yunnanensis</name>
    <dbReference type="NCBI Taxonomy" id="152371"/>
    <lineage>
        <taxon>Eukaryota</taxon>
        <taxon>Viridiplantae</taxon>
        <taxon>Streptophyta</taxon>
        <taxon>Embryophyta</taxon>
        <taxon>Tracheophyta</taxon>
        <taxon>Spermatophyta</taxon>
        <taxon>Magnoliopsida</taxon>
        <taxon>Ranunculales</taxon>
        <taxon>Menispermaceae</taxon>
        <taxon>Menispermoideae</taxon>
        <taxon>Cissampelideae</taxon>
        <taxon>Stephania</taxon>
    </lineage>
</organism>
<dbReference type="PANTHER" id="PTHR35492:SF1">
    <property type="entry name" value="TRANSDUCIN_WD40 REPEAT-LIKE SUPERFAMILY PROTEIN"/>
    <property type="match status" value="1"/>
</dbReference>
<evidence type="ECO:0000259" key="2">
    <source>
        <dbReference type="Pfam" id="PF25465"/>
    </source>
</evidence>
<feature type="region of interest" description="Disordered" evidence="1">
    <location>
        <begin position="1"/>
        <end position="144"/>
    </location>
</feature>
<feature type="region of interest" description="Disordered" evidence="1">
    <location>
        <begin position="462"/>
        <end position="495"/>
    </location>
</feature>
<reference evidence="3 4" key="1">
    <citation type="submission" date="2024-01" db="EMBL/GenBank/DDBJ databases">
        <title>Genome assemblies of Stephania.</title>
        <authorList>
            <person name="Yang L."/>
        </authorList>
    </citation>
    <scope>NUCLEOTIDE SEQUENCE [LARGE SCALE GENOMIC DNA]</scope>
    <source>
        <strain evidence="3">YNDBR</strain>
        <tissue evidence="3">Leaf</tissue>
    </source>
</reference>
<keyword evidence="4" id="KW-1185">Reference proteome</keyword>
<sequence>MSSLAVNPRRVKERGGAGGRVSAAKPSKPPTPISEKAPAGTLPKPSSAGKENLRSTSASRASSVASKNMAVTRPIPIPRIDKSKEGGVRWSTSSIPRGRSSSPSDFSRFQSDRMSRVSSSDRSATARGAADRVVGNGDRNVSTGFRVLPRSQSQKANGSSSLRVSQGTENGIRWLGDCKGRVVVNHSTDYAENMDKCLSNDPKVSSENSAISLRKLLGVPNLRLNSEKEVVIDLGSCKDFAQVSEPFQEKKCVNLKLKDDGASQTSLDSSRVSEDIQEKNCVDLKVKNAGEEPVEVDKIIVESEGASRRVKESTLNRSKVLENASLKGKANGEENKSVCAANKYQSKLHEKLAHLEGKVKRIASDIKRTKEMLDMNNPDASKVVISDIQDKISGIEKAMGHVVKENPIGSDSSELPKNAEGACQKIKSLETSQHSQTDHSKISVKGLNPEELEARLFPHHKLLKNRGSSNTSKKNSQECQSLATKPSDSQKSEDAMSIPIDENPIALEFLASLEKNRSKTGMMDEHAHSIMSEIQEMDGNTTSASNDELSAVVETSCGEEIRLTTDETLDEFYDQENKPEMLVNEEMEDTNMDQLNEIGRKTSTGGWFVSEGESVLLAHDDGSCTFYDITNCEEKNEYWPPHGVTPNLWGDCWLIRAPGADGCSGRYVVAASSGSSLESGFCSWDFYSKDVRAFHLEDEKVTSSRTVLGPLSNRGLYRRNALPAAMAPENSQWWYKPCGPLLVSAASSQNAVNMYDIRDGEHVMKWEAQKAVTMMDYSSPLHWRNRGKVVIAETEAITLWDVNSLNPQALLSVSLFGRKVLALHVHNSDAELGGGVRRRVSSSEVDGNDGVFCTHDSVNVLDFRLPSGIGLKISKLGVTVQSIFSRGDSIFLGCSDARLAGREQVRSCIQQFSIRKGRLISTYSLPESKTHFHHSAISQVWGNSDIVMGVSGLGLFVFDNLQDDCMASFGVDHSRAQPVREIIGPDDLYSPSFDYLSSRVLVISRDRPALWRYLV</sequence>
<dbReference type="SUPFAM" id="SSF50998">
    <property type="entry name" value="Quinoprotein alcohol dehydrogenase-like"/>
    <property type="match status" value="1"/>
</dbReference>
<dbReference type="EMBL" id="JBBNAF010000013">
    <property type="protein sequence ID" value="KAK9087535.1"/>
    <property type="molecule type" value="Genomic_DNA"/>
</dbReference>
<dbReference type="AlphaFoldDB" id="A0AAP0E6B8"/>
<evidence type="ECO:0000313" key="3">
    <source>
        <dbReference type="EMBL" id="KAK9087535.1"/>
    </source>
</evidence>
<name>A0AAP0E6B8_9MAGN</name>
<accession>A0AAP0E6B8</accession>
<dbReference type="InterPro" id="IPR045289">
    <property type="entry name" value="At4g14310-like"/>
</dbReference>
<gene>
    <name evidence="3" type="ORF">Syun_029929</name>
</gene>
<evidence type="ECO:0000256" key="1">
    <source>
        <dbReference type="SAM" id="MobiDB-lite"/>
    </source>
</evidence>
<feature type="domain" description="At4g14310 8-bladed propeller" evidence="2">
    <location>
        <begin position="727"/>
        <end position="1010"/>
    </location>
</feature>